<dbReference type="PANTHER" id="PTHR43124">
    <property type="entry name" value="PURINE EFFLUX PUMP PBUE"/>
    <property type="match status" value="1"/>
</dbReference>
<gene>
    <name evidence="8" type="ORF">SAMN05660662_0639</name>
</gene>
<feature type="transmembrane region" description="Helical" evidence="7">
    <location>
        <begin position="272"/>
        <end position="290"/>
    </location>
</feature>
<dbReference type="GO" id="GO:0005886">
    <property type="term" value="C:plasma membrane"/>
    <property type="evidence" value="ECO:0007669"/>
    <property type="project" value="UniProtKB-SubCell"/>
</dbReference>
<feature type="transmembrane region" description="Helical" evidence="7">
    <location>
        <begin position="359"/>
        <end position="377"/>
    </location>
</feature>
<dbReference type="GO" id="GO:0022857">
    <property type="term" value="F:transmembrane transporter activity"/>
    <property type="evidence" value="ECO:0007669"/>
    <property type="project" value="InterPro"/>
</dbReference>
<dbReference type="AlphaFoldDB" id="A0A1G7HIG8"/>
<evidence type="ECO:0000256" key="3">
    <source>
        <dbReference type="ARBA" id="ARBA00022692"/>
    </source>
</evidence>
<reference evidence="9" key="1">
    <citation type="submission" date="2016-10" db="EMBL/GenBank/DDBJ databases">
        <authorList>
            <person name="Varghese N."/>
            <person name="Submissions S."/>
        </authorList>
    </citation>
    <scope>NUCLEOTIDE SEQUENCE [LARGE SCALE GENOMIC DNA]</scope>
    <source>
        <strain evidence="9">DSM 44268</strain>
    </source>
</reference>
<feature type="transmembrane region" description="Helical" evidence="7">
    <location>
        <begin position="80"/>
        <end position="100"/>
    </location>
</feature>
<organism evidence="8 9">
    <name type="scientific">Blastococcus aurantiacus</name>
    <dbReference type="NCBI Taxonomy" id="1550231"/>
    <lineage>
        <taxon>Bacteria</taxon>
        <taxon>Bacillati</taxon>
        <taxon>Actinomycetota</taxon>
        <taxon>Actinomycetes</taxon>
        <taxon>Geodermatophilales</taxon>
        <taxon>Geodermatophilaceae</taxon>
        <taxon>Blastococcus</taxon>
    </lineage>
</organism>
<comment type="subcellular location">
    <subcellularLocation>
        <location evidence="1">Cell membrane</location>
        <topology evidence="1">Multi-pass membrane protein</topology>
    </subcellularLocation>
</comment>
<evidence type="ECO:0000256" key="4">
    <source>
        <dbReference type="ARBA" id="ARBA00022989"/>
    </source>
</evidence>
<dbReference type="InterPro" id="IPR050189">
    <property type="entry name" value="MFS_Efflux_Transporters"/>
</dbReference>
<dbReference type="OrthoDB" id="2957247at2"/>
<evidence type="ECO:0000313" key="9">
    <source>
        <dbReference type="Proteomes" id="UP000199406"/>
    </source>
</evidence>
<dbReference type="Proteomes" id="UP000199406">
    <property type="component" value="Unassembled WGS sequence"/>
</dbReference>
<protein>
    <submittedName>
        <fullName evidence="8">Predicted arabinose efflux permease, MFS family</fullName>
    </submittedName>
</protein>
<dbReference type="STRING" id="1550231.SAMN05660662_0639"/>
<name>A0A1G7HIG8_9ACTN</name>
<keyword evidence="2" id="KW-1003">Cell membrane</keyword>
<dbReference type="EMBL" id="FNBT01000001">
    <property type="protein sequence ID" value="SDF00297.1"/>
    <property type="molecule type" value="Genomic_DNA"/>
</dbReference>
<dbReference type="PANTHER" id="PTHR43124:SF3">
    <property type="entry name" value="CHLORAMPHENICOL EFFLUX PUMP RV0191"/>
    <property type="match status" value="1"/>
</dbReference>
<dbReference type="InterPro" id="IPR036259">
    <property type="entry name" value="MFS_trans_sf"/>
</dbReference>
<feature type="transmembrane region" description="Helical" evidence="7">
    <location>
        <begin position="245"/>
        <end position="265"/>
    </location>
</feature>
<dbReference type="RefSeq" id="WP_091763647.1">
    <property type="nucleotide sequence ID" value="NZ_FNBT01000001.1"/>
</dbReference>
<keyword evidence="9" id="KW-1185">Reference proteome</keyword>
<feature type="transmembrane region" description="Helical" evidence="7">
    <location>
        <begin position="141"/>
        <end position="161"/>
    </location>
</feature>
<evidence type="ECO:0000256" key="6">
    <source>
        <dbReference type="SAM" id="MobiDB-lite"/>
    </source>
</evidence>
<keyword evidence="5 7" id="KW-0472">Membrane</keyword>
<feature type="region of interest" description="Disordered" evidence="6">
    <location>
        <begin position="377"/>
        <end position="407"/>
    </location>
</feature>
<evidence type="ECO:0000256" key="7">
    <source>
        <dbReference type="SAM" id="Phobius"/>
    </source>
</evidence>
<evidence type="ECO:0000313" key="8">
    <source>
        <dbReference type="EMBL" id="SDF00297.1"/>
    </source>
</evidence>
<dbReference type="InterPro" id="IPR011701">
    <property type="entry name" value="MFS"/>
</dbReference>
<dbReference type="Gene3D" id="1.20.1250.20">
    <property type="entry name" value="MFS general substrate transporter like domains"/>
    <property type="match status" value="1"/>
</dbReference>
<feature type="transmembrane region" description="Helical" evidence="7">
    <location>
        <begin position="106"/>
        <end position="129"/>
    </location>
</feature>
<evidence type="ECO:0000256" key="5">
    <source>
        <dbReference type="ARBA" id="ARBA00023136"/>
    </source>
</evidence>
<feature type="transmembrane region" description="Helical" evidence="7">
    <location>
        <begin position="167"/>
        <end position="183"/>
    </location>
</feature>
<feature type="transmembrane region" description="Helical" evidence="7">
    <location>
        <begin position="296"/>
        <end position="319"/>
    </location>
</feature>
<feature type="transmembrane region" description="Helical" evidence="7">
    <location>
        <begin position="331"/>
        <end position="353"/>
    </location>
</feature>
<proteinExistence type="predicted"/>
<feature type="transmembrane region" description="Helical" evidence="7">
    <location>
        <begin position="43"/>
        <end position="68"/>
    </location>
</feature>
<feature type="transmembrane region" description="Helical" evidence="7">
    <location>
        <begin position="12"/>
        <end position="31"/>
    </location>
</feature>
<keyword evidence="4 7" id="KW-1133">Transmembrane helix</keyword>
<evidence type="ECO:0000256" key="2">
    <source>
        <dbReference type="ARBA" id="ARBA00022475"/>
    </source>
</evidence>
<keyword evidence="3 7" id="KW-0812">Transmembrane</keyword>
<dbReference type="SUPFAM" id="SSF103473">
    <property type="entry name" value="MFS general substrate transporter"/>
    <property type="match status" value="1"/>
</dbReference>
<dbReference type="Pfam" id="PF07690">
    <property type="entry name" value="MFS_1"/>
    <property type="match status" value="1"/>
</dbReference>
<accession>A0A1G7HIG8</accession>
<evidence type="ECO:0000256" key="1">
    <source>
        <dbReference type="ARBA" id="ARBA00004651"/>
    </source>
</evidence>
<sequence>MPKRSLQRATGPQVVAAGLAVIAVTYGLARYGYGLYLPEFRTAFGLSAGTAGAVAAGGYAGYCAAALLAGRLVGGGHARATLWLAGGSAALGCLLVAVAWSAPVLAGGALVAGSGAGAATPALVAAVAATVPPAAETRAQGVVNSGTGAGVVAGGLLVLTLPGSWRWSWVGFAVVGVLVTWWADRTARWGSAAPASRGSTGARPLRRLGRPLVAAVLAGAGCAGVWTFGRDLMADQGGLPDRVTGLLWCVLGAAGLLGGGSGVLVARAGLRAAWTCSVAVAGAGTALLAAGPDSTVLAAVALACFGAAFVALSGVLLAWGADRDPAAAPAAAGVLFIGLTVGQALGAVLLGAVAGGGSAAAAFYAAAGLLVLSAGAAEPGTGSRRRRPPSTPSGASGRCPEAAERMV</sequence>
<feature type="transmembrane region" description="Helical" evidence="7">
    <location>
        <begin position="212"/>
        <end position="229"/>
    </location>
</feature>